<gene>
    <name evidence="9" type="ORF">VZT92_005322</name>
    <name evidence="10" type="ORF">VZT92_005325</name>
</gene>
<evidence type="ECO:0000313" key="9">
    <source>
        <dbReference type="EMBL" id="KAK9537734.1"/>
    </source>
</evidence>
<feature type="domain" description="Ig-like" evidence="8">
    <location>
        <begin position="26"/>
        <end position="120"/>
    </location>
</feature>
<comment type="caution">
    <text evidence="10">The sequence shown here is derived from an EMBL/GenBank/DDBJ whole genome shotgun (WGS) entry which is preliminary data.</text>
</comment>
<evidence type="ECO:0000256" key="4">
    <source>
        <dbReference type="ARBA" id="ARBA00023136"/>
    </source>
</evidence>
<keyword evidence="4 7" id="KW-0472">Membrane</keyword>
<keyword evidence="2" id="KW-0732">Signal</keyword>
<keyword evidence="6" id="KW-0325">Glycoprotein</keyword>
<dbReference type="Proteomes" id="UP001488805">
    <property type="component" value="Unassembled WGS sequence"/>
</dbReference>
<name>A0AAW1FU32_ZOAVI</name>
<evidence type="ECO:0000256" key="6">
    <source>
        <dbReference type="ARBA" id="ARBA00023180"/>
    </source>
</evidence>
<keyword evidence="3" id="KW-0677">Repeat</keyword>
<feature type="transmembrane region" description="Helical" evidence="7">
    <location>
        <begin position="7"/>
        <end position="24"/>
    </location>
</feature>
<dbReference type="PANTHER" id="PTHR23277:SF108">
    <property type="entry name" value="FASCICLIN-3"/>
    <property type="match status" value="1"/>
</dbReference>
<dbReference type="GO" id="GO:0007157">
    <property type="term" value="P:heterophilic cell-cell adhesion via plasma membrane cell adhesion molecules"/>
    <property type="evidence" value="ECO:0007669"/>
    <property type="project" value="TreeGrafter"/>
</dbReference>
<dbReference type="PANTHER" id="PTHR23277">
    <property type="entry name" value="NECTIN-RELATED"/>
    <property type="match status" value="1"/>
</dbReference>
<protein>
    <recommendedName>
        <fullName evidence="8">Ig-like domain-containing protein</fullName>
    </recommendedName>
</protein>
<evidence type="ECO:0000313" key="10">
    <source>
        <dbReference type="EMBL" id="KAK9537738.1"/>
    </source>
</evidence>
<dbReference type="SUPFAM" id="SSF48726">
    <property type="entry name" value="Immunoglobulin"/>
    <property type="match status" value="1"/>
</dbReference>
<keyword evidence="5" id="KW-1015">Disulfide bond</keyword>
<dbReference type="GO" id="GO:0005912">
    <property type="term" value="C:adherens junction"/>
    <property type="evidence" value="ECO:0007669"/>
    <property type="project" value="TreeGrafter"/>
</dbReference>
<dbReference type="InterPro" id="IPR013783">
    <property type="entry name" value="Ig-like_fold"/>
</dbReference>
<dbReference type="AlphaFoldDB" id="A0AAW1FU32"/>
<dbReference type="EMBL" id="JBCEZU010000034">
    <property type="protein sequence ID" value="KAK9537734.1"/>
    <property type="molecule type" value="Genomic_DNA"/>
</dbReference>
<proteinExistence type="predicted"/>
<evidence type="ECO:0000313" key="11">
    <source>
        <dbReference type="Proteomes" id="UP001488805"/>
    </source>
</evidence>
<keyword evidence="7" id="KW-1133">Transmembrane helix</keyword>
<dbReference type="GO" id="GO:0016020">
    <property type="term" value="C:membrane"/>
    <property type="evidence" value="ECO:0007669"/>
    <property type="project" value="UniProtKB-SubCell"/>
</dbReference>
<keyword evidence="7" id="KW-0812">Transmembrane</keyword>
<evidence type="ECO:0000259" key="8">
    <source>
        <dbReference type="PROSITE" id="PS50835"/>
    </source>
</evidence>
<sequence length="211" mass="24692">MEDFRNYLGIYWMFSVICCMFWIFSPAEGKTMSRVVGSTVILPCKNESNSTFNQLTWNRNGTKLFAFHPTRPLYIYEEALRLNINMSESELYPLVIESVQKSHTGNYTCEVQTDKRTEVRKWELIIADPELKKAGNMLVIAVASAVPCVCCLIFILAWIILHRVRKQRAEDHSPTAAMQEKEEDIYENCLEIEASQRRGYNQHQRYKHRTR</sequence>
<dbReference type="Pfam" id="PF13927">
    <property type="entry name" value="Ig_3"/>
    <property type="match status" value="1"/>
</dbReference>
<dbReference type="GO" id="GO:0007156">
    <property type="term" value="P:homophilic cell adhesion via plasma membrane adhesion molecules"/>
    <property type="evidence" value="ECO:0007669"/>
    <property type="project" value="TreeGrafter"/>
</dbReference>
<feature type="transmembrane region" description="Helical" evidence="7">
    <location>
        <begin position="138"/>
        <end position="161"/>
    </location>
</feature>
<reference evidence="10 11" key="1">
    <citation type="journal article" date="2024" name="Genome Biol. Evol.">
        <title>Chromosome-level genome assembly of the viviparous eelpout Zoarces viviparus.</title>
        <authorList>
            <person name="Fuhrmann N."/>
            <person name="Brasseur M.V."/>
            <person name="Bakowski C.E."/>
            <person name="Podsiadlowski L."/>
            <person name="Prost S."/>
            <person name="Krehenwinkel H."/>
            <person name="Mayer C."/>
        </authorList>
    </citation>
    <scope>NUCLEOTIDE SEQUENCE [LARGE SCALE GENOMIC DNA]</scope>
    <source>
        <strain evidence="10">NO-MEL_2022_Ind0_liver</strain>
    </source>
</reference>
<evidence type="ECO:0000256" key="7">
    <source>
        <dbReference type="SAM" id="Phobius"/>
    </source>
</evidence>
<evidence type="ECO:0000256" key="5">
    <source>
        <dbReference type="ARBA" id="ARBA00023157"/>
    </source>
</evidence>
<dbReference type="Gene3D" id="2.60.40.10">
    <property type="entry name" value="Immunoglobulins"/>
    <property type="match status" value="1"/>
</dbReference>
<dbReference type="PROSITE" id="PS50835">
    <property type="entry name" value="IG_LIKE"/>
    <property type="match status" value="1"/>
</dbReference>
<keyword evidence="11" id="KW-1185">Reference proteome</keyword>
<dbReference type="SMART" id="SM00409">
    <property type="entry name" value="IG"/>
    <property type="match status" value="1"/>
</dbReference>
<evidence type="ECO:0000256" key="3">
    <source>
        <dbReference type="ARBA" id="ARBA00022737"/>
    </source>
</evidence>
<evidence type="ECO:0000256" key="1">
    <source>
        <dbReference type="ARBA" id="ARBA00004370"/>
    </source>
</evidence>
<evidence type="ECO:0000256" key="2">
    <source>
        <dbReference type="ARBA" id="ARBA00022729"/>
    </source>
</evidence>
<dbReference type="EMBL" id="JBCEZU010000034">
    <property type="protein sequence ID" value="KAK9537738.1"/>
    <property type="molecule type" value="Genomic_DNA"/>
</dbReference>
<organism evidence="10 11">
    <name type="scientific">Zoarces viviparus</name>
    <name type="common">Viviparous eelpout</name>
    <name type="synonym">Blennius viviparus</name>
    <dbReference type="NCBI Taxonomy" id="48416"/>
    <lineage>
        <taxon>Eukaryota</taxon>
        <taxon>Metazoa</taxon>
        <taxon>Chordata</taxon>
        <taxon>Craniata</taxon>
        <taxon>Vertebrata</taxon>
        <taxon>Euteleostomi</taxon>
        <taxon>Actinopterygii</taxon>
        <taxon>Neopterygii</taxon>
        <taxon>Teleostei</taxon>
        <taxon>Neoteleostei</taxon>
        <taxon>Acanthomorphata</taxon>
        <taxon>Eupercaria</taxon>
        <taxon>Perciformes</taxon>
        <taxon>Cottioidei</taxon>
        <taxon>Zoarcales</taxon>
        <taxon>Zoarcidae</taxon>
        <taxon>Zoarcinae</taxon>
        <taxon>Zoarces</taxon>
    </lineage>
</organism>
<dbReference type="InterPro" id="IPR007110">
    <property type="entry name" value="Ig-like_dom"/>
</dbReference>
<dbReference type="InterPro" id="IPR003599">
    <property type="entry name" value="Ig_sub"/>
</dbReference>
<comment type="subcellular location">
    <subcellularLocation>
        <location evidence="1">Membrane</location>
    </subcellularLocation>
</comment>
<dbReference type="InterPro" id="IPR036179">
    <property type="entry name" value="Ig-like_dom_sf"/>
</dbReference>
<dbReference type="InterPro" id="IPR051427">
    <property type="entry name" value="Nectin/Nectin-like"/>
</dbReference>
<accession>A0AAW1FU32</accession>